<dbReference type="Pfam" id="PF06985">
    <property type="entry name" value="HET"/>
    <property type="match status" value="1"/>
</dbReference>
<evidence type="ECO:0000313" key="3">
    <source>
        <dbReference type="EMBL" id="KIW11491.1"/>
    </source>
</evidence>
<sequence>MRLLDTRTFEFREFYDSVPRYAILSHRWVQEEVSYRDVETGRHQSLRGWIKIRAFCALASSRRLSYAWVDTCCIDKSSSAEQMEAINSMYRWYENAEECYVYLSDVRAPSLNSREHQTEFAESAWFTRGWTLQELIAPSKVFFYNYRWDYLGSRDTMYVFLGNISGVDVQVLSKKKQPHECTISQRMSWAARRVTSRLEDRAYSLLGIFNVNMPMLYGEGEKAFRRLQQEVINQSDDHTIFAWGSSSFAKTVLAPAPDCFRGLENLMRIHPTNDTTLGFSFVNAGLSIQLHLIPWAMNTYLAPLRCGYFKHQGNSTSGVFFRGYNKACIFLQQTEHDNQFVRVSVGGRDLKVIDGDDLAQMREQFDIQLRHILVKQPNLSDLANLTESSFYGFKFNFKHPKMFDSGSKPTPVDMLCGHVWQPNDPVFEIKNGRRHTAGILRLSGYPGLYLYLGFDLDFGPLCLITSQTPHSSERQRFSILPDFTLISKTQADQLLDLNWLRFQVLQKTQAHDTILAFKGERNGRTQIECQSLSLRLTFGKKYSRTVGKQAWCVTFEYIRPTSPDKQPSRDVTITPRDRPTSYIVAAPVLNRARSVRHYNG</sequence>
<name>A0A0D1Y951_9EURO</name>
<feature type="domain" description="Heterokaryon incompatibility" evidence="1">
    <location>
        <begin position="21"/>
        <end position="110"/>
    </location>
</feature>
<dbReference type="STRING" id="91928.A0A0D1Y951"/>
<feature type="domain" description="DUF8212" evidence="2">
    <location>
        <begin position="222"/>
        <end position="257"/>
    </location>
</feature>
<dbReference type="Pfam" id="PF26640">
    <property type="entry name" value="DUF8212"/>
    <property type="match status" value="1"/>
</dbReference>
<dbReference type="InterPro" id="IPR058525">
    <property type="entry name" value="DUF8212"/>
</dbReference>
<dbReference type="PANTHER" id="PTHR10622">
    <property type="entry name" value="HET DOMAIN-CONTAINING PROTEIN"/>
    <property type="match status" value="1"/>
</dbReference>
<evidence type="ECO:0000313" key="4">
    <source>
        <dbReference type="Proteomes" id="UP000053328"/>
    </source>
</evidence>
<dbReference type="Proteomes" id="UP000053328">
    <property type="component" value="Unassembled WGS sequence"/>
</dbReference>
<dbReference type="GeneID" id="27337874"/>
<dbReference type="PANTHER" id="PTHR10622:SF12">
    <property type="entry name" value="HET DOMAIN-CONTAINING PROTEIN"/>
    <property type="match status" value="1"/>
</dbReference>
<dbReference type="OrthoDB" id="194358at2759"/>
<dbReference type="RefSeq" id="XP_016231707.1">
    <property type="nucleotide sequence ID" value="XM_016385105.1"/>
</dbReference>
<dbReference type="EMBL" id="KN847499">
    <property type="protein sequence ID" value="KIW11491.1"/>
    <property type="molecule type" value="Genomic_DNA"/>
</dbReference>
<reference evidence="3 4" key="1">
    <citation type="submission" date="2015-01" db="EMBL/GenBank/DDBJ databases">
        <title>The Genome Sequence of Exophiala spinifera CBS89968.</title>
        <authorList>
            <consortium name="The Broad Institute Genomics Platform"/>
            <person name="Cuomo C."/>
            <person name="de Hoog S."/>
            <person name="Gorbushina A."/>
            <person name="Stielow B."/>
            <person name="Teixiera M."/>
            <person name="Abouelleil A."/>
            <person name="Chapman S.B."/>
            <person name="Priest M."/>
            <person name="Young S.K."/>
            <person name="Wortman J."/>
            <person name="Nusbaum C."/>
            <person name="Birren B."/>
        </authorList>
    </citation>
    <scope>NUCLEOTIDE SEQUENCE [LARGE SCALE GENOMIC DNA]</scope>
    <source>
        <strain evidence="3 4">CBS 89968</strain>
    </source>
</reference>
<dbReference type="HOGENOM" id="CLU_000288_138_11_1"/>
<proteinExistence type="predicted"/>
<keyword evidence="4" id="KW-1185">Reference proteome</keyword>
<accession>A0A0D1Y951</accession>
<evidence type="ECO:0000259" key="1">
    <source>
        <dbReference type="Pfam" id="PF06985"/>
    </source>
</evidence>
<dbReference type="VEuPathDB" id="FungiDB:PV08_10791"/>
<organism evidence="3 4">
    <name type="scientific">Exophiala spinifera</name>
    <dbReference type="NCBI Taxonomy" id="91928"/>
    <lineage>
        <taxon>Eukaryota</taxon>
        <taxon>Fungi</taxon>
        <taxon>Dikarya</taxon>
        <taxon>Ascomycota</taxon>
        <taxon>Pezizomycotina</taxon>
        <taxon>Eurotiomycetes</taxon>
        <taxon>Chaetothyriomycetidae</taxon>
        <taxon>Chaetothyriales</taxon>
        <taxon>Herpotrichiellaceae</taxon>
        <taxon>Exophiala</taxon>
    </lineage>
</organism>
<gene>
    <name evidence="3" type="ORF">PV08_10791</name>
</gene>
<protein>
    <submittedName>
        <fullName evidence="3">Uncharacterized protein</fullName>
    </submittedName>
</protein>
<evidence type="ECO:0000259" key="2">
    <source>
        <dbReference type="Pfam" id="PF26640"/>
    </source>
</evidence>
<dbReference type="InterPro" id="IPR010730">
    <property type="entry name" value="HET"/>
</dbReference>
<dbReference type="AlphaFoldDB" id="A0A0D1Y951"/>